<keyword evidence="4" id="KW-1185">Reference proteome</keyword>
<proteinExistence type="predicted"/>
<organism evidence="3 4">
    <name type="scientific">Streptomyces sudanensis</name>
    <dbReference type="NCBI Taxonomy" id="436397"/>
    <lineage>
        <taxon>Bacteria</taxon>
        <taxon>Bacillati</taxon>
        <taxon>Actinomycetota</taxon>
        <taxon>Actinomycetes</taxon>
        <taxon>Kitasatosporales</taxon>
        <taxon>Streptomycetaceae</taxon>
        <taxon>Streptomyces</taxon>
    </lineage>
</organism>
<dbReference type="Proteomes" id="UP001056383">
    <property type="component" value="Chromosome"/>
</dbReference>
<dbReference type="InterPro" id="IPR021005">
    <property type="entry name" value="Znf_CGNR"/>
</dbReference>
<dbReference type="Pfam" id="PF07336">
    <property type="entry name" value="ABATE"/>
    <property type="match status" value="1"/>
</dbReference>
<feature type="region of interest" description="Disordered" evidence="1">
    <location>
        <begin position="1"/>
        <end position="22"/>
    </location>
</feature>
<sequence length="214" mass="22778">MDDRKNQQPGRPSVELPPLTGEPLPLELVNTTYIRGGLRGHVVDALAAPGGLDRWLAAHRQQFGPPVAQALAHAGPTGPAHLEAFLELRHALRELAAARTSGRAPEPAHIAAVNAAARLAARWWELGPSFEAVARSPEGDPVRGALGEVGAAAVALFSGEQAERLRACAAPGCILYFVRTHTRREWCTAGCGNRVRVARHSRRAQEGGRKSPSA</sequence>
<evidence type="ECO:0000256" key="1">
    <source>
        <dbReference type="SAM" id="MobiDB-lite"/>
    </source>
</evidence>
<accession>A0ABY4TB27</accession>
<dbReference type="InterPro" id="IPR023286">
    <property type="entry name" value="ABATE_dom_sf"/>
</dbReference>
<name>A0ABY4TB27_9ACTN</name>
<reference evidence="3" key="1">
    <citation type="submission" date="2022-04" db="EMBL/GenBank/DDBJ databases">
        <title>Systematic whole-genome sequencing reveals an unexpected diversity among actinomycetoma pathogens and provides insights into their antibacterial susceptibilities.</title>
        <authorList>
            <person name="Watson A.K."/>
            <person name="Kepplinger B."/>
            <person name="Bakhiet S.M."/>
            <person name="Mhmoud N.A."/>
            <person name="Chapman J."/>
            <person name="Allenby N."/>
            <person name="Mickiewicz K."/>
            <person name="Goodfellow M."/>
            <person name="Fahal A.H."/>
            <person name="Errington J."/>
        </authorList>
    </citation>
    <scope>NUCLEOTIDE SEQUENCE</scope>
    <source>
        <strain evidence="3">SD 504</strain>
    </source>
</reference>
<dbReference type="EMBL" id="CP095474">
    <property type="protein sequence ID" value="URN16167.1"/>
    <property type="molecule type" value="Genomic_DNA"/>
</dbReference>
<gene>
    <name evidence="3" type="ORF">MW084_09625</name>
</gene>
<dbReference type="RefSeq" id="WP_010472396.1">
    <property type="nucleotide sequence ID" value="NZ_CP095474.1"/>
</dbReference>
<dbReference type="SUPFAM" id="SSF160904">
    <property type="entry name" value="Jann2411-like"/>
    <property type="match status" value="1"/>
</dbReference>
<dbReference type="PANTHER" id="PTHR35525">
    <property type="entry name" value="BLL6575 PROTEIN"/>
    <property type="match status" value="1"/>
</dbReference>
<evidence type="ECO:0000313" key="4">
    <source>
        <dbReference type="Proteomes" id="UP001056383"/>
    </source>
</evidence>
<evidence type="ECO:0000259" key="2">
    <source>
        <dbReference type="Pfam" id="PF11706"/>
    </source>
</evidence>
<dbReference type="Pfam" id="PF11706">
    <property type="entry name" value="zf-CGNR"/>
    <property type="match status" value="1"/>
</dbReference>
<dbReference type="PANTHER" id="PTHR35525:SF3">
    <property type="entry name" value="BLL6575 PROTEIN"/>
    <property type="match status" value="1"/>
</dbReference>
<dbReference type="Gene3D" id="1.10.3300.10">
    <property type="entry name" value="Jann2411-like domain"/>
    <property type="match status" value="1"/>
</dbReference>
<evidence type="ECO:0000313" key="3">
    <source>
        <dbReference type="EMBL" id="URN16167.1"/>
    </source>
</evidence>
<dbReference type="InterPro" id="IPR010852">
    <property type="entry name" value="ABATE"/>
</dbReference>
<feature type="domain" description="Zinc finger CGNR" evidence="2">
    <location>
        <begin position="164"/>
        <end position="203"/>
    </location>
</feature>
<protein>
    <submittedName>
        <fullName evidence="3">ABATE domain-containing protein</fullName>
    </submittedName>
</protein>